<dbReference type="Gene3D" id="2.60.40.790">
    <property type="match status" value="1"/>
</dbReference>
<dbReference type="GO" id="GO:0051082">
    <property type="term" value="F:unfolded protein binding"/>
    <property type="evidence" value="ECO:0007669"/>
    <property type="project" value="TreeGrafter"/>
</dbReference>
<evidence type="ECO:0000256" key="2">
    <source>
        <dbReference type="PIRNR" id="PIRNR036514"/>
    </source>
</evidence>
<dbReference type="Proteomes" id="UP001054837">
    <property type="component" value="Unassembled WGS sequence"/>
</dbReference>
<evidence type="ECO:0000256" key="6">
    <source>
        <dbReference type="SAM" id="MobiDB-lite"/>
    </source>
</evidence>
<feature type="compositionally biased region" description="Gly residues" evidence="6">
    <location>
        <begin position="176"/>
        <end position="186"/>
    </location>
</feature>
<dbReference type="GO" id="GO:0005634">
    <property type="term" value="C:nucleus"/>
    <property type="evidence" value="ECO:0007669"/>
    <property type="project" value="TreeGrafter"/>
</dbReference>
<dbReference type="GO" id="GO:0005737">
    <property type="term" value="C:cytoplasm"/>
    <property type="evidence" value="ECO:0007669"/>
    <property type="project" value="TreeGrafter"/>
</dbReference>
<keyword evidence="3" id="KW-0862">Zinc</keyword>
<accession>A0AAV4TDP0</accession>
<dbReference type="Pfam" id="PF00011">
    <property type="entry name" value="HSP20"/>
    <property type="match status" value="1"/>
</dbReference>
<dbReference type="PIRSF" id="PIRSF036514">
    <property type="entry name" value="Sm_HSP_B1"/>
    <property type="match status" value="1"/>
</dbReference>
<reference evidence="8 9" key="1">
    <citation type="submission" date="2021-06" db="EMBL/GenBank/DDBJ databases">
        <title>Caerostris darwini draft genome.</title>
        <authorList>
            <person name="Kono N."/>
            <person name="Arakawa K."/>
        </authorList>
    </citation>
    <scope>NUCLEOTIDE SEQUENCE [LARGE SCALE GENOMIC DNA]</scope>
</reference>
<dbReference type="PANTHER" id="PTHR45640:SF13">
    <property type="entry name" value="HEAT SHOCK PROTEIN 22-RELATED"/>
    <property type="match status" value="1"/>
</dbReference>
<evidence type="ECO:0000256" key="5">
    <source>
        <dbReference type="RuleBase" id="RU003616"/>
    </source>
</evidence>
<dbReference type="InterPro" id="IPR055269">
    <property type="entry name" value="Alpha-crystallin/HSP_16"/>
</dbReference>
<keyword evidence="3" id="KW-0479">Metal-binding</keyword>
<dbReference type="PRINTS" id="PR00299">
    <property type="entry name" value="ACRYSTALLIN"/>
</dbReference>
<keyword evidence="1" id="KW-0346">Stress response</keyword>
<proteinExistence type="inferred from homology"/>
<dbReference type="GO" id="GO:0009408">
    <property type="term" value="P:response to heat"/>
    <property type="evidence" value="ECO:0007669"/>
    <property type="project" value="UniProtKB-ARBA"/>
</dbReference>
<dbReference type="SUPFAM" id="SSF49764">
    <property type="entry name" value="HSP20-like chaperones"/>
    <property type="match status" value="1"/>
</dbReference>
<feature type="domain" description="SHSP" evidence="7">
    <location>
        <begin position="55"/>
        <end position="161"/>
    </location>
</feature>
<feature type="compositionally biased region" description="Basic and acidic residues" evidence="6">
    <location>
        <begin position="145"/>
        <end position="155"/>
    </location>
</feature>
<name>A0AAV4TDP0_9ARAC</name>
<evidence type="ECO:0000256" key="1">
    <source>
        <dbReference type="ARBA" id="ARBA00023016"/>
    </source>
</evidence>
<dbReference type="GO" id="GO:0046872">
    <property type="term" value="F:metal ion binding"/>
    <property type="evidence" value="ECO:0007669"/>
    <property type="project" value="UniProtKB-KW"/>
</dbReference>
<keyword evidence="9" id="KW-1185">Reference proteome</keyword>
<evidence type="ECO:0000313" key="9">
    <source>
        <dbReference type="Proteomes" id="UP001054837"/>
    </source>
</evidence>
<feature type="binding site" evidence="3">
    <location>
        <position position="102"/>
    </location>
    <ligand>
        <name>Zn(2+)</name>
        <dbReference type="ChEBI" id="CHEBI:29105"/>
        <label>1</label>
    </ligand>
</feature>
<dbReference type="PROSITE" id="PS01031">
    <property type="entry name" value="SHSP"/>
    <property type="match status" value="1"/>
</dbReference>
<dbReference type="CDD" id="cd06526">
    <property type="entry name" value="metazoan_ACD"/>
    <property type="match status" value="1"/>
</dbReference>
<dbReference type="GO" id="GO:0042026">
    <property type="term" value="P:protein refolding"/>
    <property type="evidence" value="ECO:0007669"/>
    <property type="project" value="TreeGrafter"/>
</dbReference>
<dbReference type="EMBL" id="BPLQ01009364">
    <property type="protein sequence ID" value="GIY43507.1"/>
    <property type="molecule type" value="Genomic_DNA"/>
</dbReference>
<protein>
    <submittedName>
        <fullName evidence="8">Protein lethal(2)essential for life</fullName>
    </submittedName>
</protein>
<sequence length="193" mass="21818">MSSRNIIPPFVTKEWWSAWDYPVRITDQNFARMLGENDLENPRAYKNVVLRSRNEACRSASGESVVLLSDQQFYITLSVDSFDLEELKLKLTDKCLHISGKHEDKEESYGLASRKFHRIYALPSNCDTDRAMAIHCEGQLKIVVPRKDSPTDRDLPLVSKEDEEEKEKQEEEEGEAAGGGGGGGGGGRRRTRK</sequence>
<evidence type="ECO:0000256" key="3">
    <source>
        <dbReference type="PIRSR" id="PIRSR036514-1"/>
    </source>
</evidence>
<dbReference type="AlphaFoldDB" id="A0AAV4TDP0"/>
<dbReference type="InterPro" id="IPR008978">
    <property type="entry name" value="HSP20-like_chaperone"/>
</dbReference>
<comment type="caution">
    <text evidence="8">The sequence shown here is derived from an EMBL/GenBank/DDBJ whole genome shotgun (WGS) entry which is preliminary data.</text>
</comment>
<gene>
    <name evidence="8" type="primary">WN48_09066</name>
    <name evidence="8" type="ORF">CDAR_436941</name>
</gene>
<evidence type="ECO:0000256" key="4">
    <source>
        <dbReference type="PROSITE-ProRule" id="PRU00285"/>
    </source>
</evidence>
<dbReference type="InterPro" id="IPR002068">
    <property type="entry name" value="A-crystallin/Hsp20_dom"/>
</dbReference>
<comment type="similarity">
    <text evidence="2 4 5">Belongs to the small heat shock protein (HSP20) family.</text>
</comment>
<evidence type="ECO:0000313" key="8">
    <source>
        <dbReference type="EMBL" id="GIY43507.1"/>
    </source>
</evidence>
<dbReference type="InterPro" id="IPR001436">
    <property type="entry name" value="Alpha-crystallin/sHSP_animal"/>
</dbReference>
<feature type="region of interest" description="Disordered" evidence="6">
    <location>
        <begin position="145"/>
        <end position="193"/>
    </location>
</feature>
<organism evidence="8 9">
    <name type="scientific">Caerostris darwini</name>
    <dbReference type="NCBI Taxonomy" id="1538125"/>
    <lineage>
        <taxon>Eukaryota</taxon>
        <taxon>Metazoa</taxon>
        <taxon>Ecdysozoa</taxon>
        <taxon>Arthropoda</taxon>
        <taxon>Chelicerata</taxon>
        <taxon>Arachnida</taxon>
        <taxon>Araneae</taxon>
        <taxon>Araneomorphae</taxon>
        <taxon>Entelegynae</taxon>
        <taxon>Araneoidea</taxon>
        <taxon>Araneidae</taxon>
        <taxon>Caerostris</taxon>
    </lineage>
</organism>
<feature type="compositionally biased region" description="Acidic residues" evidence="6">
    <location>
        <begin position="161"/>
        <end position="175"/>
    </location>
</feature>
<dbReference type="PANTHER" id="PTHR45640">
    <property type="entry name" value="HEAT SHOCK PROTEIN HSP-12.2-RELATED"/>
    <property type="match status" value="1"/>
</dbReference>
<evidence type="ECO:0000259" key="7">
    <source>
        <dbReference type="PROSITE" id="PS01031"/>
    </source>
</evidence>